<dbReference type="OrthoDB" id="428974at2759"/>
<dbReference type="EMBL" id="GDQN01010228">
    <property type="protein sequence ID" value="JAT80826.1"/>
    <property type="molecule type" value="Transcribed_RNA"/>
</dbReference>
<dbReference type="InterPro" id="IPR016130">
    <property type="entry name" value="Tyr_Pase_AS"/>
</dbReference>
<accession>A0A1E1W1H8</accession>
<feature type="region of interest" description="Disordered" evidence="1">
    <location>
        <begin position="169"/>
        <end position="285"/>
    </location>
</feature>
<dbReference type="PANTHER" id="PTHR10367">
    <property type="entry name" value="MRNA-CAPPING ENZYME"/>
    <property type="match status" value="1"/>
</dbReference>
<sequence>MAPPIPDRWIPYKACGKVIEGTRIICFKVPLRKAVQIGKSEIKEIWDIKALLEKIPNLGAVIDLTNTARYYDPRELQAAGVLHQKILMPGRIIPPENKVQRFMDTVDEFLGKDCEFLVGVHCTHGLNRTGYMVCRYMRDRLNIPGQLAIKRFEKARGYQIERENYVADILGEKPPPPDLNFRKGTNIKSLEDGDKDNEDEDNRHEKDDRNTNDKTRRRKKDIDNRNWRSEENRGNWRSEAQTGSSSSRNWRSQEDSRGSRRAETSGSWRRKKTDSESSYNFKYDY</sequence>
<gene>
    <name evidence="3" type="ORF">g.418</name>
</gene>
<dbReference type="AlphaFoldDB" id="A0A1E1W1H8"/>
<proteinExistence type="predicted"/>
<feature type="compositionally biased region" description="Basic and acidic residues" evidence="1">
    <location>
        <begin position="201"/>
        <end position="236"/>
    </location>
</feature>
<evidence type="ECO:0000313" key="3">
    <source>
        <dbReference type="EMBL" id="JAT80826.1"/>
    </source>
</evidence>
<feature type="domain" description="Tyrosine specific protein phosphatases" evidence="2">
    <location>
        <begin position="100"/>
        <end position="167"/>
    </location>
</feature>
<dbReference type="PROSITE" id="PS50056">
    <property type="entry name" value="TYR_PHOSPHATASE_2"/>
    <property type="match status" value="1"/>
</dbReference>
<dbReference type="InterPro" id="IPR000387">
    <property type="entry name" value="Tyr_Pase_dom"/>
</dbReference>
<evidence type="ECO:0000259" key="2">
    <source>
        <dbReference type="PROSITE" id="PS50056"/>
    </source>
</evidence>
<dbReference type="SUPFAM" id="SSF52799">
    <property type="entry name" value="(Phosphotyrosine protein) phosphatases II"/>
    <property type="match status" value="1"/>
</dbReference>
<feature type="compositionally biased region" description="Polar residues" evidence="1">
    <location>
        <begin position="276"/>
        <end position="285"/>
    </location>
</feature>
<dbReference type="GO" id="GO:0004651">
    <property type="term" value="F:polynucleotide 5'-phosphatase activity"/>
    <property type="evidence" value="ECO:0007669"/>
    <property type="project" value="TreeGrafter"/>
</dbReference>
<dbReference type="PANTHER" id="PTHR10367:SF9">
    <property type="entry name" value="DUAL-SPECIFICITY PHOSPHATASE 11 (RNA_RNP COMPLEX 1-INTERACTING)"/>
    <property type="match status" value="1"/>
</dbReference>
<dbReference type="Pfam" id="PF22785">
    <property type="entry name" value="Tc-R-P"/>
    <property type="match status" value="1"/>
</dbReference>
<dbReference type="PROSITE" id="PS00383">
    <property type="entry name" value="TYR_PHOSPHATASE_1"/>
    <property type="match status" value="1"/>
</dbReference>
<feature type="compositionally biased region" description="Polar residues" evidence="1">
    <location>
        <begin position="238"/>
        <end position="250"/>
    </location>
</feature>
<dbReference type="InterPro" id="IPR029021">
    <property type="entry name" value="Prot-tyrosine_phosphatase-like"/>
</dbReference>
<organism evidence="3">
    <name type="scientific">Pectinophora gossypiella</name>
    <name type="common">Cotton pink bollworm</name>
    <name type="synonym">Depressaria gossypiella</name>
    <dbReference type="NCBI Taxonomy" id="13191"/>
    <lineage>
        <taxon>Eukaryota</taxon>
        <taxon>Metazoa</taxon>
        <taxon>Ecdysozoa</taxon>
        <taxon>Arthropoda</taxon>
        <taxon>Hexapoda</taxon>
        <taxon>Insecta</taxon>
        <taxon>Pterygota</taxon>
        <taxon>Neoptera</taxon>
        <taxon>Endopterygota</taxon>
        <taxon>Lepidoptera</taxon>
        <taxon>Glossata</taxon>
        <taxon>Ditrysia</taxon>
        <taxon>Gelechioidea</taxon>
        <taxon>Gelechiidae</taxon>
        <taxon>Apatetrinae</taxon>
        <taxon>Pectinophora</taxon>
    </lineage>
</organism>
<dbReference type="InterPro" id="IPR051029">
    <property type="entry name" value="mRNA_Capping_Enz/RNA_Phosphat"/>
</dbReference>
<evidence type="ECO:0000256" key="1">
    <source>
        <dbReference type="SAM" id="MobiDB-lite"/>
    </source>
</evidence>
<protein>
    <recommendedName>
        <fullName evidence="2">Tyrosine specific protein phosphatases domain-containing protein</fullName>
    </recommendedName>
</protein>
<feature type="compositionally biased region" description="Basic and acidic residues" evidence="1">
    <location>
        <begin position="251"/>
        <end position="263"/>
    </location>
</feature>
<name>A0A1E1W1H8_PECGO</name>
<dbReference type="Gene3D" id="3.90.190.10">
    <property type="entry name" value="Protein tyrosine phosphatase superfamily"/>
    <property type="match status" value="1"/>
</dbReference>
<reference evidence="3" key="1">
    <citation type="submission" date="2015-09" db="EMBL/GenBank/DDBJ databases">
        <title>De novo assembly of Pectinophora gossypiella (Pink Bollworm) gut transcriptome.</title>
        <authorList>
            <person name="Tassone E.E."/>
        </authorList>
    </citation>
    <scope>NUCLEOTIDE SEQUENCE</scope>
</reference>